<protein>
    <recommendedName>
        <fullName evidence="3">RING-type domain-containing protein</fullName>
    </recommendedName>
</protein>
<proteinExistence type="predicted"/>
<dbReference type="CDD" id="cd16461">
    <property type="entry name" value="RING-H2_EL5-like"/>
    <property type="match status" value="1"/>
</dbReference>
<feature type="transmembrane region" description="Helical" evidence="2">
    <location>
        <begin position="62"/>
        <end position="87"/>
    </location>
</feature>
<dbReference type="PANTHER" id="PTHR45676">
    <property type="entry name" value="RING-H2 FINGER PROTEIN ATL51-RELATED"/>
    <property type="match status" value="1"/>
</dbReference>
<evidence type="ECO:0000313" key="5">
    <source>
        <dbReference type="Proteomes" id="UP000298416"/>
    </source>
</evidence>
<reference evidence="4" key="2">
    <citation type="submission" date="2020-08" db="EMBL/GenBank/DDBJ databases">
        <title>Plant Genome Project.</title>
        <authorList>
            <person name="Zhang R.-G."/>
        </authorList>
    </citation>
    <scope>NUCLEOTIDE SEQUENCE</scope>
    <source>
        <strain evidence="4">Huo1</strain>
        <tissue evidence="4">Leaf</tissue>
    </source>
</reference>
<dbReference type="Pfam" id="PF13639">
    <property type="entry name" value="zf-RING_2"/>
    <property type="match status" value="1"/>
</dbReference>
<dbReference type="SUPFAM" id="SSF57850">
    <property type="entry name" value="RING/U-box"/>
    <property type="match status" value="1"/>
</dbReference>
<keyword evidence="1" id="KW-0862">Zinc</keyword>
<organism evidence="4">
    <name type="scientific">Salvia splendens</name>
    <name type="common">Scarlet sage</name>
    <dbReference type="NCBI Taxonomy" id="180675"/>
    <lineage>
        <taxon>Eukaryota</taxon>
        <taxon>Viridiplantae</taxon>
        <taxon>Streptophyta</taxon>
        <taxon>Embryophyta</taxon>
        <taxon>Tracheophyta</taxon>
        <taxon>Spermatophyta</taxon>
        <taxon>Magnoliopsida</taxon>
        <taxon>eudicotyledons</taxon>
        <taxon>Gunneridae</taxon>
        <taxon>Pentapetalae</taxon>
        <taxon>asterids</taxon>
        <taxon>lamiids</taxon>
        <taxon>Lamiales</taxon>
        <taxon>Lamiaceae</taxon>
        <taxon>Nepetoideae</taxon>
        <taxon>Mentheae</taxon>
        <taxon>Salviinae</taxon>
        <taxon>Salvia</taxon>
        <taxon>Salvia subgen. Calosphace</taxon>
        <taxon>core Calosphace</taxon>
    </lineage>
</organism>
<dbReference type="Gene3D" id="3.30.40.10">
    <property type="entry name" value="Zinc/RING finger domain, C3HC4 (zinc finger)"/>
    <property type="match status" value="1"/>
</dbReference>
<dbReference type="SMART" id="SM00184">
    <property type="entry name" value="RING"/>
    <property type="match status" value="1"/>
</dbReference>
<name>A0A8X8Y9T4_SALSN</name>
<accession>A0A8X8Y9T4</accession>
<keyword evidence="1" id="KW-0479">Metal-binding</keyword>
<keyword evidence="2" id="KW-1133">Transmembrane helix</keyword>
<dbReference type="AlphaFoldDB" id="A0A8X8Y9T4"/>
<evidence type="ECO:0000259" key="3">
    <source>
        <dbReference type="PROSITE" id="PS50089"/>
    </source>
</evidence>
<dbReference type="GO" id="GO:0008270">
    <property type="term" value="F:zinc ion binding"/>
    <property type="evidence" value="ECO:0007669"/>
    <property type="project" value="UniProtKB-KW"/>
</dbReference>
<dbReference type="PANTHER" id="PTHR45676:SF84">
    <property type="entry name" value="RING-TYPE DOMAIN-CONTAINING PROTEIN"/>
    <property type="match status" value="1"/>
</dbReference>
<dbReference type="InterPro" id="IPR001841">
    <property type="entry name" value="Znf_RING"/>
</dbReference>
<keyword evidence="5" id="KW-1185">Reference proteome</keyword>
<gene>
    <name evidence="4" type="ORF">SASPL_112825</name>
</gene>
<keyword evidence="2" id="KW-0812">Transmembrane</keyword>
<dbReference type="PROSITE" id="PS50089">
    <property type="entry name" value="ZF_RING_2"/>
    <property type="match status" value="1"/>
</dbReference>
<dbReference type="GO" id="GO:0016567">
    <property type="term" value="P:protein ubiquitination"/>
    <property type="evidence" value="ECO:0007669"/>
    <property type="project" value="TreeGrafter"/>
</dbReference>
<reference evidence="4" key="1">
    <citation type="submission" date="2018-01" db="EMBL/GenBank/DDBJ databases">
        <authorList>
            <person name="Mao J.F."/>
        </authorList>
    </citation>
    <scope>NUCLEOTIDE SEQUENCE</scope>
    <source>
        <strain evidence="4">Huo1</strain>
        <tissue evidence="4">Leaf</tissue>
    </source>
</reference>
<evidence type="ECO:0000256" key="1">
    <source>
        <dbReference type="PROSITE-ProRule" id="PRU00175"/>
    </source>
</evidence>
<dbReference type="EMBL" id="PNBA02000004">
    <property type="protein sequence ID" value="KAG6428573.1"/>
    <property type="molecule type" value="Genomic_DNA"/>
</dbReference>
<comment type="caution">
    <text evidence="4">The sequence shown here is derived from an EMBL/GenBank/DDBJ whole genome shotgun (WGS) entry which is preliminary data.</text>
</comment>
<dbReference type="Proteomes" id="UP000298416">
    <property type="component" value="Unassembled WGS sequence"/>
</dbReference>
<sequence length="212" mass="23800">MVVCVSVSHTSAKLLSHAFEFEKQDYEFDKYMRLRKPWQTLKPPLQHHPASASKVELRDALLWPRCLVATAGIVLVLYNIAIVRWCADQRPPQRIRHRRPRQAATWRITDSPAISVASFKYEGGGKGQDGGGGGDSECAVCLSVFEQGEEIKQLPNCKHYFHAPCIDMWLYSHMDCPLCRLPVEPSSVHRPVAGVDETEHSREVLLGPGSLV</sequence>
<evidence type="ECO:0000256" key="2">
    <source>
        <dbReference type="SAM" id="Phobius"/>
    </source>
</evidence>
<keyword evidence="2" id="KW-0472">Membrane</keyword>
<evidence type="ECO:0000313" key="4">
    <source>
        <dbReference type="EMBL" id="KAG6428573.1"/>
    </source>
</evidence>
<keyword evidence="1" id="KW-0863">Zinc-finger</keyword>
<dbReference type="InterPro" id="IPR013083">
    <property type="entry name" value="Znf_RING/FYVE/PHD"/>
</dbReference>
<feature type="domain" description="RING-type" evidence="3">
    <location>
        <begin position="138"/>
        <end position="180"/>
    </location>
</feature>